<dbReference type="CDD" id="cd06174">
    <property type="entry name" value="MFS"/>
    <property type="match status" value="1"/>
</dbReference>
<reference evidence="11" key="1">
    <citation type="journal article" date="2019" name="Int. J. Syst. Evol. Microbiol.">
        <title>The Global Catalogue of Microorganisms (GCM) 10K type strain sequencing project: providing services to taxonomists for standard genome sequencing and annotation.</title>
        <authorList>
            <consortium name="The Broad Institute Genomics Platform"/>
            <consortium name="The Broad Institute Genome Sequencing Center for Infectious Disease"/>
            <person name="Wu L."/>
            <person name="Ma J."/>
        </authorList>
    </citation>
    <scope>NUCLEOTIDE SEQUENCE [LARGE SCALE GENOMIC DNA]</scope>
    <source>
        <strain evidence="11">JCM 17657</strain>
    </source>
</reference>
<feature type="transmembrane region" description="Helical" evidence="8">
    <location>
        <begin position="248"/>
        <end position="270"/>
    </location>
</feature>
<sequence length="430" mass="42859">MNGPAAPIRRAGPGGLFLLGSIVVSLLAASSAPTPLYAMYADAWHFSPITTTVVFGVYAIAVLVSLLVFGRVSDHVGRRPVLLAALALQALALAVLATAQGVDTLLLGRVLQGVSTGSAVGALGAAMLDVDRHRGAVTNAAAPGIGTGSGALVSGVLVQYAPAPTHLVYLLLIGVFAVQGAAVLRMPETVRRTPGVRAALVPRMAVPSGLWGTVLAAAPILFATWALAGFYGSLGPALARQLSGSDSAVVAGLGLFLLTVTATVSAAVLGRTPPPRVMVLGIAVLMVATVAALAAVAAESAPLFFGSTVVAGVGFGAGFQGGLRTVVSRAAPHERAGLMSVLYVVSYLGMGVPSVVAGVLVVHGGGLVPTARLYMWAVLALSGAALIGLLLTNRSPRSAGPPQVADPGGRAPANGGDTHRDAAAVSPGCR</sequence>
<evidence type="ECO:0000313" key="11">
    <source>
        <dbReference type="Proteomes" id="UP001500610"/>
    </source>
</evidence>
<evidence type="ECO:0000256" key="2">
    <source>
        <dbReference type="ARBA" id="ARBA00022448"/>
    </source>
</evidence>
<feature type="transmembrane region" description="Helical" evidence="8">
    <location>
        <begin position="304"/>
        <end position="326"/>
    </location>
</feature>
<dbReference type="PROSITE" id="PS50850">
    <property type="entry name" value="MFS"/>
    <property type="match status" value="1"/>
</dbReference>
<comment type="caution">
    <text evidence="10">The sequence shown here is derived from an EMBL/GenBank/DDBJ whole genome shotgun (WGS) entry which is preliminary data.</text>
</comment>
<feature type="transmembrane region" description="Helical" evidence="8">
    <location>
        <begin position="338"/>
        <end position="361"/>
    </location>
</feature>
<feature type="domain" description="Major facilitator superfamily (MFS) profile" evidence="9">
    <location>
        <begin position="1"/>
        <end position="395"/>
    </location>
</feature>
<evidence type="ECO:0000256" key="8">
    <source>
        <dbReference type="SAM" id="Phobius"/>
    </source>
</evidence>
<dbReference type="SUPFAM" id="SSF103473">
    <property type="entry name" value="MFS general substrate transporter"/>
    <property type="match status" value="1"/>
</dbReference>
<keyword evidence="2" id="KW-0813">Transport</keyword>
<protein>
    <submittedName>
        <fullName evidence="10">MFS transporter</fullName>
    </submittedName>
</protein>
<feature type="transmembrane region" description="Helical" evidence="8">
    <location>
        <begin position="373"/>
        <end position="391"/>
    </location>
</feature>
<keyword evidence="5 8" id="KW-1133">Transmembrane helix</keyword>
<dbReference type="RefSeq" id="WP_226028382.1">
    <property type="nucleotide sequence ID" value="NZ_BAABIV010000037.1"/>
</dbReference>
<feature type="transmembrane region" description="Helical" evidence="8">
    <location>
        <begin position="140"/>
        <end position="161"/>
    </location>
</feature>
<keyword evidence="3" id="KW-1003">Cell membrane</keyword>
<evidence type="ECO:0000256" key="4">
    <source>
        <dbReference type="ARBA" id="ARBA00022692"/>
    </source>
</evidence>
<feature type="transmembrane region" description="Helical" evidence="8">
    <location>
        <begin position="277"/>
        <end position="298"/>
    </location>
</feature>
<feature type="transmembrane region" description="Helical" evidence="8">
    <location>
        <begin position="47"/>
        <end position="69"/>
    </location>
</feature>
<proteinExistence type="predicted"/>
<dbReference type="InterPro" id="IPR036259">
    <property type="entry name" value="MFS_trans_sf"/>
</dbReference>
<dbReference type="InterPro" id="IPR050171">
    <property type="entry name" value="MFS_Transporters"/>
</dbReference>
<dbReference type="InterPro" id="IPR011701">
    <property type="entry name" value="MFS"/>
</dbReference>
<gene>
    <name evidence="10" type="ORF">GCM10023257_70700</name>
</gene>
<keyword evidence="4 8" id="KW-0812">Transmembrane</keyword>
<keyword evidence="11" id="KW-1185">Reference proteome</keyword>
<evidence type="ECO:0000313" key="10">
    <source>
        <dbReference type="EMBL" id="GAA5012865.1"/>
    </source>
</evidence>
<comment type="subcellular location">
    <subcellularLocation>
        <location evidence="1">Cell membrane</location>
        <topology evidence="1">Multi-pass membrane protein</topology>
    </subcellularLocation>
</comment>
<feature type="transmembrane region" description="Helical" evidence="8">
    <location>
        <begin position="167"/>
        <end position="184"/>
    </location>
</feature>
<feature type="transmembrane region" description="Helical" evidence="8">
    <location>
        <begin position="205"/>
        <end position="228"/>
    </location>
</feature>
<dbReference type="Gene3D" id="1.20.1250.20">
    <property type="entry name" value="MFS general substrate transporter like domains"/>
    <property type="match status" value="2"/>
</dbReference>
<evidence type="ECO:0000256" key="5">
    <source>
        <dbReference type="ARBA" id="ARBA00022989"/>
    </source>
</evidence>
<dbReference type="Proteomes" id="UP001500610">
    <property type="component" value="Unassembled WGS sequence"/>
</dbReference>
<dbReference type="InterPro" id="IPR020846">
    <property type="entry name" value="MFS_dom"/>
</dbReference>
<dbReference type="Pfam" id="PF07690">
    <property type="entry name" value="MFS_1"/>
    <property type="match status" value="1"/>
</dbReference>
<dbReference type="PANTHER" id="PTHR23517">
    <property type="entry name" value="RESISTANCE PROTEIN MDTM, PUTATIVE-RELATED-RELATED"/>
    <property type="match status" value="1"/>
</dbReference>
<keyword evidence="6 8" id="KW-0472">Membrane</keyword>
<dbReference type="EMBL" id="BAABIV010000037">
    <property type="protein sequence ID" value="GAA5012865.1"/>
    <property type="molecule type" value="Genomic_DNA"/>
</dbReference>
<name>A0ABP9IWJ8_9ACTN</name>
<feature type="transmembrane region" description="Helical" evidence="8">
    <location>
        <begin position="81"/>
        <end position="100"/>
    </location>
</feature>
<evidence type="ECO:0000259" key="9">
    <source>
        <dbReference type="PROSITE" id="PS50850"/>
    </source>
</evidence>
<organism evidence="10 11">
    <name type="scientific">Streptomyces hyderabadensis</name>
    <dbReference type="NCBI Taxonomy" id="598549"/>
    <lineage>
        <taxon>Bacteria</taxon>
        <taxon>Bacillati</taxon>
        <taxon>Actinomycetota</taxon>
        <taxon>Actinomycetes</taxon>
        <taxon>Kitasatosporales</taxon>
        <taxon>Streptomycetaceae</taxon>
        <taxon>Streptomyces</taxon>
    </lineage>
</organism>
<feature type="transmembrane region" description="Helical" evidence="8">
    <location>
        <begin position="106"/>
        <end position="128"/>
    </location>
</feature>
<feature type="region of interest" description="Disordered" evidence="7">
    <location>
        <begin position="397"/>
        <end position="430"/>
    </location>
</feature>
<evidence type="ECO:0000256" key="6">
    <source>
        <dbReference type="ARBA" id="ARBA00023136"/>
    </source>
</evidence>
<evidence type="ECO:0000256" key="3">
    <source>
        <dbReference type="ARBA" id="ARBA00022475"/>
    </source>
</evidence>
<evidence type="ECO:0000256" key="7">
    <source>
        <dbReference type="SAM" id="MobiDB-lite"/>
    </source>
</evidence>
<accession>A0ABP9IWJ8</accession>
<evidence type="ECO:0000256" key="1">
    <source>
        <dbReference type="ARBA" id="ARBA00004651"/>
    </source>
</evidence>